<protein>
    <submittedName>
        <fullName evidence="5">AraC family transcriptional regulator</fullName>
    </submittedName>
</protein>
<evidence type="ECO:0000313" key="5">
    <source>
        <dbReference type="EMBL" id="QNN61676.1"/>
    </source>
</evidence>
<dbReference type="Proteomes" id="UP000515928">
    <property type="component" value="Chromosome"/>
</dbReference>
<keyword evidence="3" id="KW-0804">Transcription</keyword>
<evidence type="ECO:0000256" key="1">
    <source>
        <dbReference type="ARBA" id="ARBA00023015"/>
    </source>
</evidence>
<dbReference type="Pfam" id="PF02311">
    <property type="entry name" value="AraC_binding"/>
    <property type="match status" value="1"/>
</dbReference>
<dbReference type="PANTHER" id="PTHR43280">
    <property type="entry name" value="ARAC-FAMILY TRANSCRIPTIONAL REGULATOR"/>
    <property type="match status" value="1"/>
</dbReference>
<dbReference type="InterPro" id="IPR003313">
    <property type="entry name" value="AraC-bd"/>
</dbReference>
<dbReference type="PROSITE" id="PS01124">
    <property type="entry name" value="HTH_ARAC_FAMILY_2"/>
    <property type="match status" value="1"/>
</dbReference>
<dbReference type="CDD" id="cd02208">
    <property type="entry name" value="cupin_RmlC-like"/>
    <property type="match status" value="1"/>
</dbReference>
<keyword evidence="2" id="KW-0238">DNA-binding</keyword>
<accession>A0A7G9S1F1</accession>
<dbReference type="EMBL" id="CP060715">
    <property type="protein sequence ID" value="QNN61676.1"/>
    <property type="molecule type" value="Genomic_DNA"/>
</dbReference>
<dbReference type="SUPFAM" id="SSF46689">
    <property type="entry name" value="Homeodomain-like"/>
    <property type="match status" value="2"/>
</dbReference>
<dbReference type="InterPro" id="IPR009057">
    <property type="entry name" value="Homeodomain-like_sf"/>
</dbReference>
<dbReference type="Gene3D" id="2.60.120.10">
    <property type="entry name" value="Jelly Rolls"/>
    <property type="match status" value="1"/>
</dbReference>
<dbReference type="PRINTS" id="PR00032">
    <property type="entry name" value="HTHARAC"/>
</dbReference>
<dbReference type="SMART" id="SM00342">
    <property type="entry name" value="HTH_ARAC"/>
    <property type="match status" value="1"/>
</dbReference>
<dbReference type="RefSeq" id="WP_187534872.1">
    <property type="nucleotide sequence ID" value="NZ_CBCSHU010000015.1"/>
</dbReference>
<dbReference type="InterPro" id="IPR018060">
    <property type="entry name" value="HTH_AraC"/>
</dbReference>
<dbReference type="SUPFAM" id="SSF51215">
    <property type="entry name" value="Regulatory protein AraC"/>
    <property type="match status" value="1"/>
</dbReference>
<evidence type="ECO:0000259" key="4">
    <source>
        <dbReference type="PROSITE" id="PS01124"/>
    </source>
</evidence>
<dbReference type="GO" id="GO:0043565">
    <property type="term" value="F:sequence-specific DNA binding"/>
    <property type="evidence" value="ECO:0007669"/>
    <property type="project" value="InterPro"/>
</dbReference>
<evidence type="ECO:0000256" key="2">
    <source>
        <dbReference type="ARBA" id="ARBA00023125"/>
    </source>
</evidence>
<name>A0A7G9S1F1_9FIRM</name>
<evidence type="ECO:0000256" key="3">
    <source>
        <dbReference type="ARBA" id="ARBA00023163"/>
    </source>
</evidence>
<dbReference type="PANTHER" id="PTHR43280:SF28">
    <property type="entry name" value="HTH-TYPE TRANSCRIPTIONAL ACTIVATOR RHAS"/>
    <property type="match status" value="1"/>
</dbReference>
<dbReference type="AlphaFoldDB" id="A0A7G9S1F1"/>
<dbReference type="InterPro" id="IPR018062">
    <property type="entry name" value="HTH_AraC-typ_CS"/>
</dbReference>
<evidence type="ECO:0000313" key="6">
    <source>
        <dbReference type="Proteomes" id="UP000515928"/>
    </source>
</evidence>
<dbReference type="Pfam" id="PF12833">
    <property type="entry name" value="HTH_18"/>
    <property type="match status" value="1"/>
</dbReference>
<dbReference type="GO" id="GO:0003700">
    <property type="term" value="F:DNA-binding transcription factor activity"/>
    <property type="evidence" value="ECO:0007669"/>
    <property type="project" value="InterPro"/>
</dbReference>
<organism evidence="5 6">
    <name type="scientific">Erysipelothrix inopinata</name>
    <dbReference type="NCBI Taxonomy" id="225084"/>
    <lineage>
        <taxon>Bacteria</taxon>
        <taxon>Bacillati</taxon>
        <taxon>Bacillota</taxon>
        <taxon>Erysipelotrichia</taxon>
        <taxon>Erysipelotrichales</taxon>
        <taxon>Erysipelotrichaceae</taxon>
        <taxon>Erysipelothrix</taxon>
    </lineage>
</organism>
<dbReference type="KEGG" id="eio:H9L01_04795"/>
<sequence length="274" mass="31759">METTTNMQKLITKLKLLYIESSSYDADWHSTLHSHPFTELFYVIRGRGYFQFNDSSTFPVKEDDMVIINPNIIHTEVSDQENPLEYIVLGIDGVKFFAGIENDLGFSIHNYSQYKHEILFYLKAILAELQHHNAYSDLVIDNLLNILVINAVRRTETLLDVGDVSEELNKDCVFLENYLNVHFREPITLDHLADLTFMNKYYLSHIFKEHSGMAPIDFVLNKRIIESKKLLENTDLSISQIASIVGFSTSSYFSQYFKRVQNISPSDYRNSFAN</sequence>
<dbReference type="InterPro" id="IPR020449">
    <property type="entry name" value="Tscrpt_reg_AraC-type_HTH"/>
</dbReference>
<keyword evidence="6" id="KW-1185">Reference proteome</keyword>
<keyword evidence="1" id="KW-0805">Transcription regulation</keyword>
<dbReference type="InterPro" id="IPR037923">
    <property type="entry name" value="HTH-like"/>
</dbReference>
<feature type="domain" description="HTH araC/xylS-type" evidence="4">
    <location>
        <begin position="173"/>
        <end position="271"/>
    </location>
</feature>
<dbReference type="InterPro" id="IPR014710">
    <property type="entry name" value="RmlC-like_jellyroll"/>
</dbReference>
<dbReference type="PROSITE" id="PS00041">
    <property type="entry name" value="HTH_ARAC_FAMILY_1"/>
    <property type="match status" value="1"/>
</dbReference>
<dbReference type="Gene3D" id="1.10.10.60">
    <property type="entry name" value="Homeodomain-like"/>
    <property type="match status" value="2"/>
</dbReference>
<reference evidence="5 6" key="1">
    <citation type="submission" date="2020-08" db="EMBL/GenBank/DDBJ databases">
        <title>Genome sequence of Erysipelothrix inopinata DSM 15511T.</title>
        <authorList>
            <person name="Hyun D.-W."/>
            <person name="Bae J.-W."/>
        </authorList>
    </citation>
    <scope>NUCLEOTIDE SEQUENCE [LARGE SCALE GENOMIC DNA]</scope>
    <source>
        <strain evidence="5 6">DSM 15511</strain>
    </source>
</reference>
<proteinExistence type="predicted"/>
<gene>
    <name evidence="5" type="ORF">H9L01_04795</name>
</gene>